<organism evidence="10 11">
    <name type="scientific">Cytospora paraplurivora</name>
    <dbReference type="NCBI Taxonomy" id="2898453"/>
    <lineage>
        <taxon>Eukaryota</taxon>
        <taxon>Fungi</taxon>
        <taxon>Dikarya</taxon>
        <taxon>Ascomycota</taxon>
        <taxon>Pezizomycotina</taxon>
        <taxon>Sordariomycetes</taxon>
        <taxon>Sordariomycetidae</taxon>
        <taxon>Diaporthales</taxon>
        <taxon>Cytosporaceae</taxon>
        <taxon>Cytospora</taxon>
    </lineage>
</organism>
<dbReference type="Proteomes" id="UP001320245">
    <property type="component" value="Unassembled WGS sequence"/>
</dbReference>
<dbReference type="PROSITE" id="PS50294">
    <property type="entry name" value="WD_REPEATS_REGION"/>
    <property type="match status" value="3"/>
</dbReference>
<evidence type="ECO:0000313" key="10">
    <source>
        <dbReference type="EMBL" id="KAK7749942.1"/>
    </source>
</evidence>
<dbReference type="InterPro" id="IPR036322">
    <property type="entry name" value="WD40_repeat_dom_sf"/>
</dbReference>
<dbReference type="GO" id="GO:0006367">
    <property type="term" value="P:transcription initiation at RNA polymerase II promoter"/>
    <property type="evidence" value="ECO:0007669"/>
    <property type="project" value="TreeGrafter"/>
</dbReference>
<dbReference type="AlphaFoldDB" id="A0AAN9YPP6"/>
<proteinExistence type="predicted"/>
<feature type="repeat" description="WD" evidence="7">
    <location>
        <begin position="683"/>
        <end position="710"/>
    </location>
</feature>
<dbReference type="EMBL" id="JAJSPL020000001">
    <property type="protein sequence ID" value="KAK7749942.1"/>
    <property type="molecule type" value="Genomic_DNA"/>
</dbReference>
<evidence type="ECO:0000256" key="6">
    <source>
        <dbReference type="ARBA" id="ARBA00023242"/>
    </source>
</evidence>
<keyword evidence="2 7" id="KW-0853">WD repeat</keyword>
<reference evidence="10 11" key="1">
    <citation type="journal article" date="2023" name="PLoS ONE">
        <title>Cytospora paraplurivora sp. nov. isolated from orchards with fruit tree decline syndrome in Ontario, Canada.</title>
        <authorList>
            <person name="Ilyukhin E."/>
            <person name="Nguyen H.D.T."/>
            <person name="Castle A.J."/>
            <person name="Ellouze W."/>
        </authorList>
    </citation>
    <scope>NUCLEOTIDE SEQUENCE [LARGE SCALE GENOMIC DNA]</scope>
    <source>
        <strain evidence="10 11">FDS-564</strain>
    </source>
</reference>
<dbReference type="SUPFAM" id="SSF50978">
    <property type="entry name" value="WD40 repeat-like"/>
    <property type="match status" value="1"/>
</dbReference>
<evidence type="ECO:0000256" key="1">
    <source>
        <dbReference type="ARBA" id="ARBA00004123"/>
    </source>
</evidence>
<evidence type="ECO:0000256" key="8">
    <source>
        <dbReference type="SAM" id="MobiDB-lite"/>
    </source>
</evidence>
<dbReference type="InterPro" id="IPR007582">
    <property type="entry name" value="TFIID_NTD2"/>
</dbReference>
<dbReference type="SUPFAM" id="SSF160897">
    <property type="entry name" value="Taf5 N-terminal domain-like"/>
    <property type="match status" value="1"/>
</dbReference>
<feature type="region of interest" description="Disordered" evidence="8">
    <location>
        <begin position="1"/>
        <end position="44"/>
    </location>
</feature>
<dbReference type="Pfam" id="PF04494">
    <property type="entry name" value="TFIID_NTD2"/>
    <property type="match status" value="1"/>
</dbReference>
<protein>
    <submittedName>
        <fullName evidence="10">Transcription initiation factor TFIID subunit 5</fullName>
    </submittedName>
</protein>
<dbReference type="InterPro" id="IPR019775">
    <property type="entry name" value="WD40_repeat_CS"/>
</dbReference>
<keyword evidence="5" id="KW-0804">Transcription</keyword>
<evidence type="ECO:0000313" key="11">
    <source>
        <dbReference type="Proteomes" id="UP001320245"/>
    </source>
</evidence>
<dbReference type="InterPro" id="IPR020472">
    <property type="entry name" value="WD40_PAC1"/>
</dbReference>
<dbReference type="SMART" id="SM00320">
    <property type="entry name" value="WD40"/>
    <property type="match status" value="6"/>
</dbReference>
<dbReference type="GO" id="GO:0005669">
    <property type="term" value="C:transcription factor TFIID complex"/>
    <property type="evidence" value="ECO:0007669"/>
    <property type="project" value="TreeGrafter"/>
</dbReference>
<dbReference type="Gene3D" id="2.130.10.10">
    <property type="entry name" value="YVTN repeat-like/Quinoprotein amine dehydrogenase"/>
    <property type="match status" value="2"/>
</dbReference>
<evidence type="ECO:0000256" key="2">
    <source>
        <dbReference type="ARBA" id="ARBA00022574"/>
    </source>
</evidence>
<keyword evidence="6" id="KW-0539">Nucleus</keyword>
<evidence type="ECO:0000256" key="7">
    <source>
        <dbReference type="PROSITE-ProRule" id="PRU00221"/>
    </source>
</evidence>
<feature type="repeat" description="WD" evidence="7">
    <location>
        <begin position="547"/>
        <end position="588"/>
    </location>
</feature>
<feature type="domain" description="TFIID subunit TAF5 NTD2" evidence="9">
    <location>
        <begin position="151"/>
        <end position="282"/>
    </location>
</feature>
<evidence type="ECO:0000256" key="3">
    <source>
        <dbReference type="ARBA" id="ARBA00022737"/>
    </source>
</evidence>
<keyword evidence="4" id="KW-0805">Transcription regulation</keyword>
<dbReference type="Pfam" id="PF00400">
    <property type="entry name" value="WD40"/>
    <property type="match status" value="6"/>
</dbReference>
<dbReference type="InterPro" id="IPR037264">
    <property type="entry name" value="TFIID_NTD2_sf"/>
</dbReference>
<dbReference type="Gene3D" id="1.25.40.500">
    <property type="entry name" value="TFIID subunit TAF5, NTD2 domain"/>
    <property type="match status" value="1"/>
</dbReference>
<gene>
    <name evidence="10" type="primary">TAF5</name>
    <name evidence="10" type="ORF">SLS53_000524</name>
</gene>
<dbReference type="PROSITE" id="PS00678">
    <property type="entry name" value="WD_REPEATS_1"/>
    <property type="match status" value="1"/>
</dbReference>
<feature type="repeat" description="WD" evidence="7">
    <location>
        <begin position="633"/>
        <end position="674"/>
    </location>
</feature>
<dbReference type="InterPro" id="IPR001680">
    <property type="entry name" value="WD40_rpt"/>
</dbReference>
<accession>A0AAN9YPP6</accession>
<dbReference type="PROSITE" id="PS50082">
    <property type="entry name" value="WD_REPEATS_2"/>
    <property type="match status" value="6"/>
</dbReference>
<keyword evidence="3" id="KW-0677">Repeat</keyword>
<dbReference type="InterPro" id="IPR015943">
    <property type="entry name" value="WD40/YVTN_repeat-like_dom_sf"/>
</dbReference>
<feature type="repeat" description="WD" evidence="7">
    <location>
        <begin position="589"/>
        <end position="632"/>
    </location>
</feature>
<sequence>MVRRQDPTQEQTMPPPKTQKLLKKAGETTKKKGTKETAASSPLSTLPDQLQAKTATGDVSIPSSNEMAQIAAGGMVKMGHTRPSAKITSSGYRLRPSENANDAQDRELIDDNFVTDYLLKRGYNRTEEIFRKENMNLGPDGRPQHKSTEEMGFKKYGKAFRLLKKFVEGNLDFYKFELKKFLWPIFIHCYLELVEGGWPNEAKSFLAEFKDTFRTTHGDDLKLLSTITLPAHVKENETTKLYKSEKYHIPVTRQVNDLVLGYMTKEFDNGGHTIIALLAQYCHVKFVDRGLANPHSFFAIFHNQPNARVEEADVTEGIQGVFTGIRANAAPDVPLKLGPLPMEPELHEDVRSELEEEDRLNPPIDGKSTLLDEFDNKIKREESADGPARADLPLPPARARDVVSEVEKIKQHRDRFRIEGRTGGVGAAVSICMYTFHNTLGSYTTLEFSKDHKLVAAGTMDSYIRVWSMDGKPLKSALENGNQSVTNNRMLIGHSAPVYGLSFSDAVSWPNSDSDSTPQAPQLLLSSSADGQIRLWSLDTWSCLCVYKSHDGPVWKVQWGPHGHYFASIGWDKTARIWSQDHASPLRICVGHDTSLSALAWHPNGTYIFTASDETDKSIRMWSVITGDCVRVMTGHHHFVNTIECAPNGKIIASGDVDGNIFWWDLEKGVCIKKSKGHGKGGIPSLSFSVESTVLVSGGLDGTVRVWDVELPADGSKPVSGLTGQAVQAENVHVNIGDSIGPADRTITVGGQPQPPPTSASNSSSSGAPNASGTTGAGGSKKKGKEVHITPDQISAFPTKKTPVKKVQFTRMNLVIAAGVYEPER</sequence>
<feature type="repeat" description="WD" evidence="7">
    <location>
        <begin position="522"/>
        <end position="540"/>
    </location>
</feature>
<feature type="compositionally biased region" description="Low complexity" evidence="8">
    <location>
        <begin position="759"/>
        <end position="774"/>
    </location>
</feature>
<comment type="caution">
    <text evidence="10">The sequence shown here is derived from an EMBL/GenBank/DDBJ whole genome shotgun (WGS) entry which is preliminary data.</text>
</comment>
<dbReference type="GO" id="GO:0016251">
    <property type="term" value="F:RNA polymerase II general transcription initiation factor activity"/>
    <property type="evidence" value="ECO:0007669"/>
    <property type="project" value="TreeGrafter"/>
</dbReference>
<dbReference type="PANTHER" id="PTHR19879">
    <property type="entry name" value="TRANSCRIPTION INITIATION FACTOR TFIID"/>
    <property type="match status" value="1"/>
</dbReference>
<evidence type="ECO:0000259" key="9">
    <source>
        <dbReference type="Pfam" id="PF04494"/>
    </source>
</evidence>
<evidence type="ECO:0000256" key="4">
    <source>
        <dbReference type="ARBA" id="ARBA00023015"/>
    </source>
</evidence>
<dbReference type="PRINTS" id="PR00320">
    <property type="entry name" value="GPROTEINBRPT"/>
</dbReference>
<feature type="region of interest" description="Disordered" evidence="8">
    <location>
        <begin position="79"/>
        <end position="100"/>
    </location>
</feature>
<dbReference type="CDD" id="cd00200">
    <property type="entry name" value="WD40"/>
    <property type="match status" value="1"/>
</dbReference>
<dbReference type="CDD" id="cd08044">
    <property type="entry name" value="TAF5_NTD2"/>
    <property type="match status" value="1"/>
</dbReference>
<comment type="subcellular location">
    <subcellularLocation>
        <location evidence="1">Nucleus</location>
    </subcellularLocation>
</comment>
<dbReference type="PANTHER" id="PTHR19879:SF1">
    <property type="entry name" value="CANNONBALL-RELATED"/>
    <property type="match status" value="1"/>
</dbReference>
<evidence type="ECO:0000256" key="5">
    <source>
        <dbReference type="ARBA" id="ARBA00023163"/>
    </source>
</evidence>
<name>A0AAN9YPP6_9PEZI</name>
<feature type="region of interest" description="Disordered" evidence="8">
    <location>
        <begin position="738"/>
        <end position="803"/>
    </location>
</feature>
<keyword evidence="11" id="KW-1185">Reference proteome</keyword>
<feature type="repeat" description="WD" evidence="7">
    <location>
        <begin position="436"/>
        <end position="470"/>
    </location>
</feature>